<name>A0A0E9QVH5_ANGAN</name>
<proteinExistence type="predicted"/>
<protein>
    <submittedName>
        <fullName evidence="1">Uncharacterized protein</fullName>
    </submittedName>
</protein>
<organism evidence="1">
    <name type="scientific">Anguilla anguilla</name>
    <name type="common">European freshwater eel</name>
    <name type="synonym">Muraena anguilla</name>
    <dbReference type="NCBI Taxonomy" id="7936"/>
    <lineage>
        <taxon>Eukaryota</taxon>
        <taxon>Metazoa</taxon>
        <taxon>Chordata</taxon>
        <taxon>Craniata</taxon>
        <taxon>Vertebrata</taxon>
        <taxon>Euteleostomi</taxon>
        <taxon>Actinopterygii</taxon>
        <taxon>Neopterygii</taxon>
        <taxon>Teleostei</taxon>
        <taxon>Anguilliformes</taxon>
        <taxon>Anguillidae</taxon>
        <taxon>Anguilla</taxon>
    </lineage>
</organism>
<evidence type="ECO:0000313" key="1">
    <source>
        <dbReference type="EMBL" id="JAH20123.1"/>
    </source>
</evidence>
<dbReference type="AlphaFoldDB" id="A0A0E9QVH5"/>
<dbReference type="EMBL" id="GBXM01088454">
    <property type="protein sequence ID" value="JAH20123.1"/>
    <property type="molecule type" value="Transcribed_RNA"/>
</dbReference>
<sequence length="90" mass="10058">MWLGYIRADNLFIMYCCQTEHHFVIANGVIPGLETCCFSFSLVPGVKMIEHLYLQIDHSVYGFGVIRANSGTSTASGTGLKRLILKINFQ</sequence>
<reference evidence="1" key="1">
    <citation type="submission" date="2014-11" db="EMBL/GenBank/DDBJ databases">
        <authorList>
            <person name="Amaro Gonzalez C."/>
        </authorList>
    </citation>
    <scope>NUCLEOTIDE SEQUENCE</scope>
</reference>
<reference evidence="1" key="2">
    <citation type="journal article" date="2015" name="Fish Shellfish Immunol.">
        <title>Early steps in the European eel (Anguilla anguilla)-Vibrio vulnificus interaction in the gills: Role of the RtxA13 toxin.</title>
        <authorList>
            <person name="Callol A."/>
            <person name="Pajuelo D."/>
            <person name="Ebbesson L."/>
            <person name="Teles M."/>
            <person name="MacKenzie S."/>
            <person name="Amaro C."/>
        </authorList>
    </citation>
    <scope>NUCLEOTIDE SEQUENCE</scope>
</reference>
<accession>A0A0E9QVH5</accession>